<protein>
    <submittedName>
        <fullName evidence="1">Uncharacterized protein</fullName>
    </submittedName>
</protein>
<proteinExistence type="predicted"/>
<comment type="caution">
    <text evidence="1">The sequence shown here is derived from an EMBL/GenBank/DDBJ whole genome shotgun (WGS) entry which is preliminary data.</text>
</comment>
<sequence>MANKFVALLLLLVLIVVVQGEINEFVTKEECFNYCYNAMLMPAAVAERICKWRCQYPMWSALNSHRRPKEVGSSWGSGFNTQYSTGNAKFGLRMREFLDELQCININSCPLPLSHSLSFVTTINYKLLFFLFLFYSCISSSLNNHKSTKIIYFQR</sequence>
<organism evidence="1 2">
    <name type="scientific">Trifolium pratense</name>
    <name type="common">Red clover</name>
    <dbReference type="NCBI Taxonomy" id="57577"/>
    <lineage>
        <taxon>Eukaryota</taxon>
        <taxon>Viridiplantae</taxon>
        <taxon>Streptophyta</taxon>
        <taxon>Embryophyta</taxon>
        <taxon>Tracheophyta</taxon>
        <taxon>Spermatophyta</taxon>
        <taxon>Magnoliopsida</taxon>
        <taxon>eudicotyledons</taxon>
        <taxon>Gunneridae</taxon>
        <taxon>Pentapetalae</taxon>
        <taxon>rosids</taxon>
        <taxon>fabids</taxon>
        <taxon>Fabales</taxon>
        <taxon>Fabaceae</taxon>
        <taxon>Papilionoideae</taxon>
        <taxon>50 kb inversion clade</taxon>
        <taxon>NPAAA clade</taxon>
        <taxon>Hologalegina</taxon>
        <taxon>IRL clade</taxon>
        <taxon>Trifolieae</taxon>
        <taxon>Trifolium</taxon>
    </lineage>
</organism>
<evidence type="ECO:0000313" key="2">
    <source>
        <dbReference type="Proteomes" id="UP001177021"/>
    </source>
</evidence>
<gene>
    <name evidence="1" type="ORF">MILVUS5_LOCUS18684</name>
</gene>
<evidence type="ECO:0000313" key="1">
    <source>
        <dbReference type="EMBL" id="CAJ2650973.1"/>
    </source>
</evidence>
<dbReference type="Proteomes" id="UP001177021">
    <property type="component" value="Unassembled WGS sequence"/>
</dbReference>
<dbReference type="EMBL" id="CASHSV030000109">
    <property type="protein sequence ID" value="CAJ2650973.1"/>
    <property type="molecule type" value="Genomic_DNA"/>
</dbReference>
<accession>A0ACB0K5E8</accession>
<name>A0ACB0K5E8_TRIPR</name>
<reference evidence="1" key="1">
    <citation type="submission" date="2023-10" db="EMBL/GenBank/DDBJ databases">
        <authorList>
            <person name="Rodriguez Cubillos JULIANA M."/>
            <person name="De Vega J."/>
        </authorList>
    </citation>
    <scope>NUCLEOTIDE SEQUENCE</scope>
</reference>
<keyword evidence="2" id="KW-1185">Reference proteome</keyword>